<accession>A0A917RU48</accession>
<proteinExistence type="predicted"/>
<dbReference type="EMBL" id="BMMH01000011">
    <property type="protein sequence ID" value="GGL28235.1"/>
    <property type="molecule type" value="Genomic_DNA"/>
</dbReference>
<evidence type="ECO:0000313" key="2">
    <source>
        <dbReference type="EMBL" id="GGL28235.1"/>
    </source>
</evidence>
<protein>
    <submittedName>
        <fullName evidence="2">Uncharacterized protein</fullName>
    </submittedName>
</protein>
<feature type="compositionally biased region" description="Basic and acidic residues" evidence="1">
    <location>
        <begin position="30"/>
        <end position="54"/>
    </location>
</feature>
<comment type="caution">
    <text evidence="2">The sequence shown here is derived from an EMBL/GenBank/DDBJ whole genome shotgun (WGS) entry which is preliminary data.</text>
</comment>
<feature type="region of interest" description="Disordered" evidence="1">
    <location>
        <begin position="1"/>
        <end position="54"/>
    </location>
</feature>
<evidence type="ECO:0000256" key="1">
    <source>
        <dbReference type="SAM" id="MobiDB-lite"/>
    </source>
</evidence>
<dbReference type="Proteomes" id="UP000638263">
    <property type="component" value="Unassembled WGS sequence"/>
</dbReference>
<organism evidence="2 3">
    <name type="scientific">Nocardia jinanensis</name>
    <dbReference type="NCBI Taxonomy" id="382504"/>
    <lineage>
        <taxon>Bacteria</taxon>
        <taxon>Bacillati</taxon>
        <taxon>Actinomycetota</taxon>
        <taxon>Actinomycetes</taxon>
        <taxon>Mycobacteriales</taxon>
        <taxon>Nocardiaceae</taxon>
        <taxon>Nocardia</taxon>
    </lineage>
</organism>
<gene>
    <name evidence="2" type="ORF">GCM10011588_48850</name>
</gene>
<dbReference type="AlphaFoldDB" id="A0A917RU48"/>
<sequence>MNVGFPVAESGNASLNGTEEEFQEAIAGDGRTECRDQRGDQIGERTHNETPRVG</sequence>
<reference evidence="2" key="1">
    <citation type="journal article" date="2014" name="Int. J. Syst. Evol. Microbiol.">
        <title>Complete genome sequence of Corynebacterium casei LMG S-19264T (=DSM 44701T), isolated from a smear-ripened cheese.</title>
        <authorList>
            <consortium name="US DOE Joint Genome Institute (JGI-PGF)"/>
            <person name="Walter F."/>
            <person name="Albersmeier A."/>
            <person name="Kalinowski J."/>
            <person name="Ruckert C."/>
        </authorList>
    </citation>
    <scope>NUCLEOTIDE SEQUENCE</scope>
    <source>
        <strain evidence="2">CGMCC 4.3508</strain>
    </source>
</reference>
<evidence type="ECO:0000313" key="3">
    <source>
        <dbReference type="Proteomes" id="UP000638263"/>
    </source>
</evidence>
<name>A0A917RU48_9NOCA</name>
<reference evidence="2" key="2">
    <citation type="submission" date="2020-09" db="EMBL/GenBank/DDBJ databases">
        <authorList>
            <person name="Sun Q."/>
            <person name="Zhou Y."/>
        </authorList>
    </citation>
    <scope>NUCLEOTIDE SEQUENCE</scope>
    <source>
        <strain evidence="2">CGMCC 4.3508</strain>
    </source>
</reference>
<keyword evidence="3" id="KW-1185">Reference proteome</keyword>